<evidence type="ECO:0000313" key="3">
    <source>
        <dbReference type="EMBL" id="QVL32554.1"/>
    </source>
</evidence>
<dbReference type="PROSITE" id="PS51502">
    <property type="entry name" value="S_R_A_B_BARREL"/>
    <property type="match status" value="1"/>
</dbReference>
<evidence type="ECO:0000313" key="4">
    <source>
        <dbReference type="Proteomes" id="UP000676194"/>
    </source>
</evidence>
<dbReference type="AlphaFoldDB" id="A0A8E6ETK8"/>
<reference evidence="3" key="1">
    <citation type="submission" date="2021-05" db="EMBL/GenBank/DDBJ databases">
        <title>Complete genome sequence of the cellulolytic planctomycete Telmatocola sphagniphila SP2T and characterization of the first cellulase from planctomycetes.</title>
        <authorList>
            <person name="Rakitin A.L."/>
            <person name="Beletsky A.V."/>
            <person name="Naumoff D.G."/>
            <person name="Kulichevskaya I.S."/>
            <person name="Mardanov A.V."/>
            <person name="Ravin N.V."/>
            <person name="Dedysh S.N."/>
        </authorList>
    </citation>
    <scope>NUCLEOTIDE SEQUENCE</scope>
    <source>
        <strain evidence="3">SP2T</strain>
    </source>
</reference>
<dbReference type="Pfam" id="PF07876">
    <property type="entry name" value="Dabb"/>
    <property type="match status" value="1"/>
</dbReference>
<keyword evidence="4" id="KW-1185">Reference proteome</keyword>
<dbReference type="SMART" id="SM00886">
    <property type="entry name" value="Dabb"/>
    <property type="match status" value="1"/>
</dbReference>
<proteinExistence type="predicted"/>
<organism evidence="3 4">
    <name type="scientific">Telmatocola sphagniphila</name>
    <dbReference type="NCBI Taxonomy" id="1123043"/>
    <lineage>
        <taxon>Bacteria</taxon>
        <taxon>Pseudomonadati</taxon>
        <taxon>Planctomycetota</taxon>
        <taxon>Planctomycetia</taxon>
        <taxon>Gemmatales</taxon>
        <taxon>Gemmataceae</taxon>
    </lineage>
</organism>
<dbReference type="KEGG" id="tsph:KIH39_01150"/>
<evidence type="ECO:0000256" key="1">
    <source>
        <dbReference type="SAM" id="SignalP"/>
    </source>
</evidence>
<accession>A0A8E6ETK8</accession>
<feature type="signal peptide" evidence="1">
    <location>
        <begin position="1"/>
        <end position="23"/>
    </location>
</feature>
<name>A0A8E6ETK8_9BACT</name>
<dbReference type="EMBL" id="CP074694">
    <property type="protein sequence ID" value="QVL32554.1"/>
    <property type="molecule type" value="Genomic_DNA"/>
</dbReference>
<sequence length="127" mass="14543">MFTRRLLLALVMAFGLQFSSASAEDPQIVHMVYFSLKEPTKANKEAMVAGCKKYLKDIDGIVYFSSGIRGEAFARDINDKEFDVSLNIVFKNKAAHDKYSDHPKHLEFIKEFKDQMAKVRVFDSEVK</sequence>
<dbReference type="SUPFAM" id="SSF54909">
    <property type="entry name" value="Dimeric alpha+beta barrel"/>
    <property type="match status" value="1"/>
</dbReference>
<dbReference type="InterPro" id="IPR013097">
    <property type="entry name" value="Dabb"/>
</dbReference>
<feature type="domain" description="Stress-response A/B barrel" evidence="2">
    <location>
        <begin position="28"/>
        <end position="124"/>
    </location>
</feature>
<gene>
    <name evidence="3" type="ORF">KIH39_01150</name>
</gene>
<dbReference type="InterPro" id="IPR011008">
    <property type="entry name" value="Dimeric_a/b-barrel"/>
</dbReference>
<protein>
    <submittedName>
        <fullName evidence="3">Dabb family protein</fullName>
    </submittedName>
</protein>
<feature type="chain" id="PRO_5034815245" evidence="1">
    <location>
        <begin position="24"/>
        <end position="127"/>
    </location>
</feature>
<keyword evidence="1" id="KW-0732">Signal</keyword>
<dbReference type="RefSeq" id="WP_213497446.1">
    <property type="nucleotide sequence ID" value="NZ_CP074694.1"/>
</dbReference>
<dbReference type="Gene3D" id="3.30.70.100">
    <property type="match status" value="1"/>
</dbReference>
<evidence type="ECO:0000259" key="2">
    <source>
        <dbReference type="PROSITE" id="PS51502"/>
    </source>
</evidence>
<dbReference type="Proteomes" id="UP000676194">
    <property type="component" value="Chromosome"/>
</dbReference>